<dbReference type="RefSeq" id="WP_054287788.1">
    <property type="nucleotide sequence ID" value="NZ_CP012752.1"/>
</dbReference>
<evidence type="ECO:0000256" key="4">
    <source>
        <dbReference type="ARBA" id="ARBA00023157"/>
    </source>
</evidence>
<dbReference type="GO" id="GO:0016209">
    <property type="term" value="F:antioxidant activity"/>
    <property type="evidence" value="ECO:0007669"/>
    <property type="project" value="InterPro"/>
</dbReference>
<name>A0A0N9HRP9_9PSEU</name>
<evidence type="ECO:0000256" key="5">
    <source>
        <dbReference type="ARBA" id="ARBA00023284"/>
    </source>
</evidence>
<reference evidence="7 8" key="1">
    <citation type="submission" date="2015-07" db="EMBL/GenBank/DDBJ databases">
        <title>Genome sequencing of Kibdelosporangium phytohabitans.</title>
        <authorList>
            <person name="Qin S."/>
            <person name="Xing K."/>
        </authorList>
    </citation>
    <scope>NUCLEOTIDE SEQUENCE [LARGE SCALE GENOMIC DNA]</scope>
    <source>
        <strain evidence="7 8">KLBMP1111</strain>
    </source>
</reference>
<dbReference type="InterPro" id="IPR050553">
    <property type="entry name" value="Thioredoxin_ResA/DsbE_sf"/>
</dbReference>
<protein>
    <recommendedName>
        <fullName evidence="6">Thioredoxin domain-containing protein</fullName>
    </recommendedName>
</protein>
<keyword evidence="3" id="KW-0812">Transmembrane</keyword>
<dbReference type="EMBL" id="CP012752">
    <property type="protein sequence ID" value="ALG05809.1"/>
    <property type="molecule type" value="Genomic_DNA"/>
</dbReference>
<dbReference type="GO" id="GO:0030313">
    <property type="term" value="C:cell envelope"/>
    <property type="evidence" value="ECO:0007669"/>
    <property type="project" value="UniProtKB-SubCell"/>
</dbReference>
<accession>A0A0N9HRP9</accession>
<evidence type="ECO:0000259" key="6">
    <source>
        <dbReference type="PROSITE" id="PS51352"/>
    </source>
</evidence>
<proteinExistence type="predicted"/>
<keyword evidence="3" id="KW-0735">Signal-anchor</keyword>
<evidence type="ECO:0000313" key="7">
    <source>
        <dbReference type="EMBL" id="ALG05809.1"/>
    </source>
</evidence>
<dbReference type="PANTHER" id="PTHR42852:SF6">
    <property type="entry name" value="THIOL:DISULFIDE INTERCHANGE PROTEIN DSBE"/>
    <property type="match status" value="1"/>
</dbReference>
<organism evidence="7 8">
    <name type="scientific">Kibdelosporangium phytohabitans</name>
    <dbReference type="NCBI Taxonomy" id="860235"/>
    <lineage>
        <taxon>Bacteria</taxon>
        <taxon>Bacillati</taxon>
        <taxon>Actinomycetota</taxon>
        <taxon>Actinomycetes</taxon>
        <taxon>Pseudonocardiales</taxon>
        <taxon>Pseudonocardiaceae</taxon>
        <taxon>Kibdelosporangium</taxon>
    </lineage>
</organism>
<evidence type="ECO:0000313" key="8">
    <source>
        <dbReference type="Proteomes" id="UP000063699"/>
    </source>
</evidence>
<dbReference type="GO" id="GO:0016491">
    <property type="term" value="F:oxidoreductase activity"/>
    <property type="evidence" value="ECO:0007669"/>
    <property type="project" value="InterPro"/>
</dbReference>
<dbReference type="InterPro" id="IPR017937">
    <property type="entry name" value="Thioredoxin_CS"/>
</dbReference>
<keyword evidence="8" id="KW-1185">Reference proteome</keyword>
<dbReference type="Gene3D" id="3.40.30.10">
    <property type="entry name" value="Glutaredoxin"/>
    <property type="match status" value="1"/>
</dbReference>
<sequence length="187" mass="19789">MSVRVRWAIVALVLVVAGAVAVWPRGDDTPQAVAPSPQPIKTNLPTCSRQGVAVETMQGLKAVCLADGGVTDVAQAFAGPVLVNVWGTWCAPCREELPVLSAYAAEPGAIPVVTLAVQSDQAASTALLRDLDVRLPALFDKDESLWKALRPPRMPSSYLINAQGEVNLVNDPPVFKSVADVRKAVGR</sequence>
<dbReference type="PROSITE" id="PS00194">
    <property type="entry name" value="THIOREDOXIN_1"/>
    <property type="match status" value="1"/>
</dbReference>
<dbReference type="PROSITE" id="PS51352">
    <property type="entry name" value="THIOREDOXIN_2"/>
    <property type="match status" value="1"/>
</dbReference>
<dbReference type="Pfam" id="PF00578">
    <property type="entry name" value="AhpC-TSA"/>
    <property type="match status" value="1"/>
</dbReference>
<dbReference type="CDD" id="cd02966">
    <property type="entry name" value="TlpA_like_family"/>
    <property type="match status" value="1"/>
</dbReference>
<evidence type="ECO:0000256" key="2">
    <source>
        <dbReference type="ARBA" id="ARBA00022748"/>
    </source>
</evidence>
<dbReference type="InterPro" id="IPR036249">
    <property type="entry name" value="Thioredoxin-like_sf"/>
</dbReference>
<keyword evidence="5" id="KW-0676">Redox-active center</keyword>
<feature type="domain" description="Thioredoxin" evidence="6">
    <location>
        <begin position="48"/>
        <end position="187"/>
    </location>
</feature>
<dbReference type="STRING" id="860235.AOZ06_01720"/>
<gene>
    <name evidence="7" type="ORF">AOZ06_01720</name>
</gene>
<dbReference type="PANTHER" id="PTHR42852">
    <property type="entry name" value="THIOL:DISULFIDE INTERCHANGE PROTEIN DSBE"/>
    <property type="match status" value="1"/>
</dbReference>
<comment type="subcellular location">
    <subcellularLocation>
        <location evidence="1">Cell envelope</location>
    </subcellularLocation>
</comment>
<keyword evidence="2" id="KW-0201">Cytochrome c-type biogenesis</keyword>
<dbReference type="OrthoDB" id="9796554at2"/>
<dbReference type="InterPro" id="IPR000866">
    <property type="entry name" value="AhpC/TSA"/>
</dbReference>
<keyword evidence="4" id="KW-1015">Disulfide bond</keyword>
<evidence type="ECO:0000256" key="3">
    <source>
        <dbReference type="ARBA" id="ARBA00022968"/>
    </source>
</evidence>
<dbReference type="InterPro" id="IPR013766">
    <property type="entry name" value="Thioredoxin_domain"/>
</dbReference>
<evidence type="ECO:0000256" key="1">
    <source>
        <dbReference type="ARBA" id="ARBA00004196"/>
    </source>
</evidence>
<dbReference type="KEGG" id="kphy:AOZ06_01720"/>
<dbReference type="SUPFAM" id="SSF52833">
    <property type="entry name" value="Thioredoxin-like"/>
    <property type="match status" value="1"/>
</dbReference>
<dbReference type="Proteomes" id="UP000063699">
    <property type="component" value="Chromosome"/>
</dbReference>
<dbReference type="AlphaFoldDB" id="A0A0N9HRP9"/>
<dbReference type="GO" id="GO:0017004">
    <property type="term" value="P:cytochrome complex assembly"/>
    <property type="evidence" value="ECO:0007669"/>
    <property type="project" value="UniProtKB-KW"/>
</dbReference>